<dbReference type="Proteomes" id="UP000779507">
    <property type="component" value="Unassembled WGS sequence"/>
</dbReference>
<evidence type="ECO:0008006" key="4">
    <source>
        <dbReference type="Google" id="ProtNLM"/>
    </source>
</evidence>
<gene>
    <name evidence="2" type="ORF">HNP98_000544</name>
</gene>
<evidence type="ECO:0000313" key="3">
    <source>
        <dbReference type="Proteomes" id="UP000779507"/>
    </source>
</evidence>
<sequence>MANATPGLLTPDEFDRYTKQWLAAAADAKALAACFAAPGGKMPNVQFTLQQVVQLVSTVGGRFVKARFLVTDDHKFSVALFVTDAADQQLSAYYVPLAAANAGDAAQEVVAARTAASPAQVAVHATQVPHNLVREWLLNWAKAGPATPAMFTTPAGAAAGPLRGYNFDLSDFMTPLYNAQPFDQQNVCLNFTLHEFYAPVSAALTQTFGLAMRLYNPTEKGAATSNIAAKDTTAESAATASDDPFFDIGQPSPPAPK</sequence>
<protein>
    <recommendedName>
        <fullName evidence="4">DUF2589 domain-containing protein</fullName>
    </recommendedName>
</protein>
<reference evidence="2 3" key="1">
    <citation type="submission" date="2020-05" db="EMBL/GenBank/DDBJ databases">
        <title>Genomic Encyclopedia of Type Strains, Phase IV (KMG-V): Genome sequencing to study the core and pangenomes of soil and plant-associated prokaryotes.</title>
        <authorList>
            <person name="Whitman W."/>
        </authorList>
    </citation>
    <scope>NUCLEOTIDE SEQUENCE [LARGE SCALE GENOMIC DNA]</scope>
    <source>
        <strain evidence="2 3">9A</strain>
    </source>
</reference>
<evidence type="ECO:0000256" key="1">
    <source>
        <dbReference type="SAM" id="MobiDB-lite"/>
    </source>
</evidence>
<keyword evidence="3" id="KW-1185">Reference proteome</keyword>
<evidence type="ECO:0000313" key="2">
    <source>
        <dbReference type="EMBL" id="NRT17737.1"/>
    </source>
</evidence>
<name>A0ABX2FLB0_9BACT</name>
<dbReference type="RefSeq" id="WP_173808514.1">
    <property type="nucleotide sequence ID" value="NZ_JABSNP010000002.1"/>
</dbReference>
<feature type="compositionally biased region" description="Low complexity" evidence="1">
    <location>
        <begin position="228"/>
        <end position="243"/>
    </location>
</feature>
<organism evidence="2 3">
    <name type="scientific">Hymenobacter caeli</name>
    <dbReference type="NCBI Taxonomy" id="2735894"/>
    <lineage>
        <taxon>Bacteria</taxon>
        <taxon>Pseudomonadati</taxon>
        <taxon>Bacteroidota</taxon>
        <taxon>Cytophagia</taxon>
        <taxon>Cytophagales</taxon>
        <taxon>Hymenobacteraceae</taxon>
        <taxon>Hymenobacter</taxon>
    </lineage>
</organism>
<dbReference type="EMBL" id="JABSNP010000002">
    <property type="protein sequence ID" value="NRT17737.1"/>
    <property type="molecule type" value="Genomic_DNA"/>
</dbReference>
<comment type="caution">
    <text evidence="2">The sequence shown here is derived from an EMBL/GenBank/DDBJ whole genome shotgun (WGS) entry which is preliminary data.</text>
</comment>
<accession>A0ABX2FLB0</accession>
<feature type="region of interest" description="Disordered" evidence="1">
    <location>
        <begin position="226"/>
        <end position="257"/>
    </location>
</feature>
<proteinExistence type="predicted"/>